<dbReference type="Proteomes" id="UP001199816">
    <property type="component" value="Unassembled WGS sequence"/>
</dbReference>
<dbReference type="RefSeq" id="WP_231005949.1">
    <property type="nucleotide sequence ID" value="NZ_JAJNEC010000005.1"/>
</dbReference>
<proteinExistence type="predicted"/>
<comment type="caution">
    <text evidence="2">The sequence shown here is derived from an EMBL/GenBank/DDBJ whole genome shotgun (WGS) entry which is preliminary data.</text>
</comment>
<dbReference type="EMBL" id="JAJNEC010000005">
    <property type="protein sequence ID" value="MCD2424324.1"/>
    <property type="molecule type" value="Genomic_DNA"/>
</dbReference>
<dbReference type="Pfam" id="PF06054">
    <property type="entry name" value="CoiA_nuc"/>
    <property type="match status" value="1"/>
</dbReference>
<protein>
    <recommendedName>
        <fullName evidence="1">Competence protein CoiA nuclease-like domain-containing protein</fullName>
    </recommendedName>
</protein>
<dbReference type="InterPro" id="IPR010330">
    <property type="entry name" value="CoiA_nuc"/>
</dbReference>
<gene>
    <name evidence="2" type="ORF">LQ567_16210</name>
</gene>
<reference evidence="2 3" key="1">
    <citation type="submission" date="2021-11" db="EMBL/GenBank/DDBJ databases">
        <title>Genomic of Niabella pedocola.</title>
        <authorList>
            <person name="Wu T."/>
        </authorList>
    </citation>
    <scope>NUCLEOTIDE SEQUENCE [LARGE SCALE GENOMIC DNA]</scope>
    <source>
        <strain evidence="2 3">JCM 31011</strain>
    </source>
</reference>
<keyword evidence="3" id="KW-1185">Reference proteome</keyword>
<evidence type="ECO:0000313" key="3">
    <source>
        <dbReference type="Proteomes" id="UP001199816"/>
    </source>
</evidence>
<evidence type="ECO:0000259" key="1">
    <source>
        <dbReference type="Pfam" id="PF06054"/>
    </source>
</evidence>
<organism evidence="2 3">
    <name type="scientific">Niabella pedocola</name>
    <dbReference type="NCBI Taxonomy" id="1752077"/>
    <lineage>
        <taxon>Bacteria</taxon>
        <taxon>Pseudomonadati</taxon>
        <taxon>Bacteroidota</taxon>
        <taxon>Chitinophagia</taxon>
        <taxon>Chitinophagales</taxon>
        <taxon>Chitinophagaceae</taxon>
        <taxon>Niabella</taxon>
    </lineage>
</organism>
<feature type="domain" description="Competence protein CoiA nuclease-like" evidence="1">
    <location>
        <begin position="82"/>
        <end position="139"/>
    </location>
</feature>
<accession>A0ABS8PU42</accession>
<evidence type="ECO:0000313" key="2">
    <source>
        <dbReference type="EMBL" id="MCD2424324.1"/>
    </source>
</evidence>
<name>A0ABS8PU42_9BACT</name>
<sequence>MRYAKNEAGSKIEVEYSGQIALCPECNSIVIGHFGHFKEKHWKHKSRNCDSWYEPMSEWHFGWQDLFPIEFREVVIKDINSVVHRADVRLGNGLVIEIQNSPIKLDEIVDREMFYGSKNMIWVLNGENLANKCQVKYALIKKNLSIEISLPDAVNGLREYNFDDFRDALFDDPFFMSFNADNTYECQNGNYFLYKFSTAIDFSKLRREMENIVRLNFANMYGVMNFKKFEKDGFVVKYSNIENDYFKNVTLVKKNWRKFIDAMTFPVFIDRLPGLDENFIYWYQKEKIIPKEDFLTILKGNNPKF</sequence>